<dbReference type="RefSeq" id="WP_089316987.1">
    <property type="nucleotide sequence ID" value="NZ_FZNP01000031.1"/>
</dbReference>
<name>A0A239HHY0_9ACTN</name>
<feature type="domain" description="RapZ C-terminal" evidence="1">
    <location>
        <begin position="7"/>
        <end position="124"/>
    </location>
</feature>
<dbReference type="AlphaFoldDB" id="A0A239HHY0"/>
<proteinExistence type="predicted"/>
<keyword evidence="3" id="KW-1185">Reference proteome</keyword>
<protein>
    <submittedName>
        <fullName evidence="2">UPF0042 nucleotide-binding protein</fullName>
    </submittedName>
</protein>
<reference evidence="3" key="1">
    <citation type="submission" date="2017-06" db="EMBL/GenBank/DDBJ databases">
        <authorList>
            <person name="Varghese N."/>
            <person name="Submissions S."/>
        </authorList>
    </citation>
    <scope>NUCLEOTIDE SEQUENCE [LARGE SCALE GENOMIC DNA]</scope>
    <source>
        <strain evidence="3">DSM 44485</strain>
    </source>
</reference>
<dbReference type="GO" id="GO:0005524">
    <property type="term" value="F:ATP binding"/>
    <property type="evidence" value="ECO:0007669"/>
    <property type="project" value="InterPro"/>
</dbReference>
<dbReference type="Proteomes" id="UP000198420">
    <property type="component" value="Unassembled WGS sequence"/>
</dbReference>
<gene>
    <name evidence="2" type="ORF">SAMN06265355_13140</name>
</gene>
<evidence type="ECO:0000313" key="2">
    <source>
        <dbReference type="EMBL" id="SNS80967.1"/>
    </source>
</evidence>
<dbReference type="PANTHER" id="PTHR30448:SF0">
    <property type="entry name" value="RNASE ADAPTER PROTEIN RAPZ"/>
    <property type="match status" value="1"/>
</dbReference>
<dbReference type="EMBL" id="FZNP01000031">
    <property type="protein sequence ID" value="SNS80967.1"/>
    <property type="molecule type" value="Genomic_DNA"/>
</dbReference>
<dbReference type="OrthoDB" id="3217588at2"/>
<organism evidence="2 3">
    <name type="scientific">Actinomadura mexicana</name>
    <dbReference type="NCBI Taxonomy" id="134959"/>
    <lineage>
        <taxon>Bacteria</taxon>
        <taxon>Bacillati</taxon>
        <taxon>Actinomycetota</taxon>
        <taxon>Actinomycetes</taxon>
        <taxon>Streptosporangiales</taxon>
        <taxon>Thermomonosporaceae</taxon>
        <taxon>Actinomadura</taxon>
    </lineage>
</organism>
<evidence type="ECO:0000313" key="3">
    <source>
        <dbReference type="Proteomes" id="UP000198420"/>
    </source>
</evidence>
<evidence type="ECO:0000259" key="1">
    <source>
        <dbReference type="Pfam" id="PF22740"/>
    </source>
</evidence>
<sequence length="135" mass="14237">MEHENPVHVITFGYLHGAPPSAHLTVDLRVHFRDPHVNPALRHLTARDAAVHEAVRTTPGILPLLDGVEGAVLAYLAGPSAGPVTIAIGCAGGRHRAATVGELLATSLAEAHGLDVTLTHRDMDKPVVHRNTGAR</sequence>
<accession>A0A239HHY0</accession>
<dbReference type="PANTHER" id="PTHR30448">
    <property type="entry name" value="RNASE ADAPTER PROTEIN RAPZ"/>
    <property type="match status" value="1"/>
</dbReference>
<dbReference type="InterPro" id="IPR005337">
    <property type="entry name" value="RapZ-like"/>
</dbReference>
<dbReference type="InterPro" id="IPR053931">
    <property type="entry name" value="RapZ_C"/>
</dbReference>
<dbReference type="Pfam" id="PF22740">
    <property type="entry name" value="PapZ_C"/>
    <property type="match status" value="1"/>
</dbReference>